<evidence type="ECO:0000256" key="9">
    <source>
        <dbReference type="SAM" id="SignalP"/>
    </source>
</evidence>
<comment type="similarity">
    <text evidence="1">Belongs to the ribonuclease N1/T1 family.</text>
</comment>
<dbReference type="GO" id="GO:0016787">
    <property type="term" value="F:hydrolase activity"/>
    <property type="evidence" value="ECO:0007669"/>
    <property type="project" value="UniProtKB-KW"/>
</dbReference>
<evidence type="ECO:0000256" key="6">
    <source>
        <dbReference type="ARBA" id="ARBA00023157"/>
    </source>
</evidence>
<protein>
    <recommendedName>
        <fullName evidence="2">ribonuclease T1</fullName>
        <ecNumber evidence="2">4.6.1.24</ecNumber>
    </recommendedName>
</protein>
<keyword evidence="6" id="KW-1015">Disulfide bond</keyword>
<dbReference type="InterPro" id="IPR016191">
    <property type="entry name" value="Ribonuclease/ribotoxin"/>
</dbReference>
<evidence type="ECO:0000256" key="1">
    <source>
        <dbReference type="ARBA" id="ARBA00009006"/>
    </source>
</evidence>
<dbReference type="PANTHER" id="PTHR42104:SF1">
    <property type="entry name" value="EXTRACELLULAR GUANYL-SPECIFIC RIBONUCLEASE RNTA (AFU_ORTHOLOGUE AFUA_4G03230)"/>
    <property type="match status" value="1"/>
</dbReference>
<keyword evidence="5" id="KW-0378">Hydrolase</keyword>
<evidence type="ECO:0000313" key="11">
    <source>
        <dbReference type="Proteomes" id="UP000236546"/>
    </source>
</evidence>
<dbReference type="EC" id="4.6.1.24" evidence="2"/>
<keyword evidence="7" id="KW-0456">Lyase</keyword>
<reference evidence="10 11" key="1">
    <citation type="submission" date="2017-02" db="EMBL/GenBank/DDBJ databases">
        <title>Genomes of Trichoderma spp. with biocontrol activity.</title>
        <authorList>
            <person name="Gardiner D."/>
            <person name="Kazan K."/>
            <person name="Vos C."/>
            <person name="Harvey P."/>
        </authorList>
    </citation>
    <scope>NUCLEOTIDE SEQUENCE [LARGE SCALE GENOMIC DNA]</scope>
    <source>
        <strain evidence="10 11">A5MH</strain>
    </source>
</reference>
<gene>
    <name evidence="10" type="ORF">TGAMA5MH_02884</name>
</gene>
<dbReference type="Proteomes" id="UP000236546">
    <property type="component" value="Unassembled WGS sequence"/>
</dbReference>
<evidence type="ECO:0000256" key="4">
    <source>
        <dbReference type="ARBA" id="ARBA00022759"/>
    </source>
</evidence>
<comment type="caution">
    <text evidence="10">The sequence shown here is derived from an EMBL/GenBank/DDBJ whole genome shotgun (WGS) entry which is preliminary data.</text>
</comment>
<dbReference type="Pfam" id="PF00545">
    <property type="entry name" value="Ribonuclease"/>
    <property type="match status" value="1"/>
</dbReference>
<dbReference type="PANTHER" id="PTHR42104">
    <property type="entry name" value="EXTRACELLULAR GUANYL-SPECIFIC RIBONUCLEASE RNTA (AFU_ORTHOLOGUE AFUA_4G03230)"/>
    <property type="match status" value="1"/>
</dbReference>
<feature type="signal peptide" evidence="9">
    <location>
        <begin position="1"/>
        <end position="15"/>
    </location>
</feature>
<dbReference type="EMBL" id="MTYH01000024">
    <property type="protein sequence ID" value="PNP45659.1"/>
    <property type="molecule type" value="Genomic_DNA"/>
</dbReference>
<accession>A0A2K0TJE9</accession>
<evidence type="ECO:0000256" key="5">
    <source>
        <dbReference type="ARBA" id="ARBA00022801"/>
    </source>
</evidence>
<evidence type="ECO:0000256" key="8">
    <source>
        <dbReference type="ARBA" id="ARBA00034015"/>
    </source>
</evidence>
<feature type="chain" id="PRO_5014395651" description="ribonuclease T1" evidence="9">
    <location>
        <begin position="16"/>
        <end position="138"/>
    </location>
</feature>
<keyword evidence="4" id="KW-0255">Endonuclease</keyword>
<comment type="catalytic activity">
    <reaction evidence="8">
        <text>[RNA] containing guanosine + H2O = an [RNA fragment]-3'-guanosine-3'-phosphate + a 5'-hydroxy-ribonucleotide-3'-[RNA fragment].</text>
        <dbReference type="EC" id="4.6.1.24"/>
    </reaction>
</comment>
<dbReference type="SUPFAM" id="SSF53933">
    <property type="entry name" value="Microbial ribonucleases"/>
    <property type="match status" value="1"/>
</dbReference>
<dbReference type="GO" id="GO:0003723">
    <property type="term" value="F:RNA binding"/>
    <property type="evidence" value="ECO:0007669"/>
    <property type="project" value="InterPro"/>
</dbReference>
<name>A0A2K0TJE9_9HYPO</name>
<keyword evidence="3" id="KW-0540">Nuclease</keyword>
<dbReference type="Gene3D" id="3.10.450.30">
    <property type="entry name" value="Microbial ribonucleases"/>
    <property type="match status" value="1"/>
</dbReference>
<sequence>MKFLSLLALVAFASAAPTSGSPNDLVERFSGGCGVKQASFYGDAQVAAAAQKACTLFKAKQTIGTNKYPHTFNNGEKFKFNGVKGPYQEFPIINTGALYSGGAPGADRVVITSSCQVAGLITHNGAKGNKFVACSGTN</sequence>
<dbReference type="AlphaFoldDB" id="A0A2K0TJE9"/>
<evidence type="ECO:0000256" key="3">
    <source>
        <dbReference type="ARBA" id="ARBA00022722"/>
    </source>
</evidence>
<dbReference type="InterPro" id="IPR000026">
    <property type="entry name" value="N1-like"/>
</dbReference>
<proteinExistence type="inferred from homology"/>
<evidence type="ECO:0000313" key="10">
    <source>
        <dbReference type="EMBL" id="PNP45659.1"/>
    </source>
</evidence>
<evidence type="ECO:0000256" key="2">
    <source>
        <dbReference type="ARBA" id="ARBA00012549"/>
    </source>
</evidence>
<organism evidence="10 11">
    <name type="scientific">Trichoderma gamsii</name>
    <dbReference type="NCBI Taxonomy" id="398673"/>
    <lineage>
        <taxon>Eukaryota</taxon>
        <taxon>Fungi</taxon>
        <taxon>Dikarya</taxon>
        <taxon>Ascomycota</taxon>
        <taxon>Pezizomycotina</taxon>
        <taxon>Sordariomycetes</taxon>
        <taxon>Hypocreomycetidae</taxon>
        <taxon>Hypocreales</taxon>
        <taxon>Hypocreaceae</taxon>
        <taxon>Trichoderma</taxon>
    </lineage>
</organism>
<dbReference type="OrthoDB" id="5425539at2759"/>
<dbReference type="GO" id="GO:0046589">
    <property type="term" value="F:ribonuclease T1 activity"/>
    <property type="evidence" value="ECO:0007669"/>
    <property type="project" value="UniProtKB-EC"/>
</dbReference>
<keyword evidence="9" id="KW-0732">Signal</keyword>
<evidence type="ECO:0000256" key="7">
    <source>
        <dbReference type="ARBA" id="ARBA00023239"/>
    </source>
</evidence>